<accession>A0A1J5MTK9</accession>
<sequence length="41" mass="4856">MKRHEFEALLLEMPDGFTEYVSKEAEVERLLEAVFGKDRLK</sequence>
<organism evidence="1 2">
    <name type="scientific">Pseudodesulfovibrio hydrargyri</name>
    <dbReference type="NCBI Taxonomy" id="2125990"/>
    <lineage>
        <taxon>Bacteria</taxon>
        <taxon>Pseudomonadati</taxon>
        <taxon>Thermodesulfobacteriota</taxon>
        <taxon>Desulfovibrionia</taxon>
        <taxon>Desulfovibrionales</taxon>
        <taxon>Desulfovibrionaceae</taxon>
    </lineage>
</organism>
<keyword evidence="2" id="KW-1185">Reference proteome</keyword>
<dbReference type="AlphaFoldDB" id="A0A1J5MTK9"/>
<evidence type="ECO:0000313" key="1">
    <source>
        <dbReference type="EMBL" id="OIQ49958.1"/>
    </source>
</evidence>
<comment type="caution">
    <text evidence="1">The sequence shown here is derived from an EMBL/GenBank/DDBJ whole genome shotgun (WGS) entry which is preliminary data.</text>
</comment>
<gene>
    <name evidence="1" type="ORF">BerOc1_01886</name>
</gene>
<proteinExistence type="predicted"/>
<name>A0A1J5MTK9_9BACT</name>
<protein>
    <submittedName>
        <fullName evidence="1">Uncharacterized protein</fullName>
    </submittedName>
</protein>
<dbReference type="Proteomes" id="UP000181901">
    <property type="component" value="Unassembled WGS sequence"/>
</dbReference>
<evidence type="ECO:0000313" key="2">
    <source>
        <dbReference type="Proteomes" id="UP000181901"/>
    </source>
</evidence>
<dbReference type="EMBL" id="LKAQ01000004">
    <property type="protein sequence ID" value="OIQ49958.1"/>
    <property type="molecule type" value="Genomic_DNA"/>
</dbReference>
<reference evidence="1 2" key="1">
    <citation type="submission" date="2015-09" db="EMBL/GenBank/DDBJ databases">
        <title>Genome of Desulfovibrio dechloracetivorans BerOc1, a mercury methylating strain isolated from highly hydrocarbons and metals contaminated coastal sediments.</title>
        <authorList>
            <person name="Goni Urriza M."/>
            <person name="Gassie C."/>
            <person name="Bouchez O."/>
            <person name="Klopp C."/>
            <person name="Ranchou-Peyruse A."/>
            <person name="Remy G."/>
        </authorList>
    </citation>
    <scope>NUCLEOTIDE SEQUENCE [LARGE SCALE GENOMIC DNA]</scope>
    <source>
        <strain evidence="1 2">BerOc1</strain>
    </source>
</reference>